<name>A0A1D9PBZ1_9FLAO</name>
<protein>
    <recommendedName>
        <fullName evidence="3">Methane oxygenase PmoA</fullName>
    </recommendedName>
</protein>
<gene>
    <name evidence="1" type="ORF">BIW12_11955</name>
</gene>
<dbReference type="AlphaFoldDB" id="A0A1D9PBZ1"/>
<dbReference type="RefSeq" id="WP_071185324.1">
    <property type="nucleotide sequence ID" value="NZ_CP017774.1"/>
</dbReference>
<dbReference type="Proteomes" id="UP000178198">
    <property type="component" value="Chromosome"/>
</dbReference>
<proteinExistence type="predicted"/>
<dbReference type="InterPro" id="IPR029475">
    <property type="entry name" value="DUF6807"/>
</dbReference>
<dbReference type="KEGG" id="fcm:BIW12_11955"/>
<organism evidence="1 2">
    <name type="scientific">Flavobacterium commune</name>
    <dbReference type="NCBI Taxonomy" id="1306519"/>
    <lineage>
        <taxon>Bacteria</taxon>
        <taxon>Pseudomonadati</taxon>
        <taxon>Bacteroidota</taxon>
        <taxon>Flavobacteriia</taxon>
        <taxon>Flavobacteriales</taxon>
        <taxon>Flavobacteriaceae</taxon>
        <taxon>Flavobacterium</taxon>
    </lineage>
</organism>
<dbReference type="OrthoDB" id="2540540at2"/>
<reference evidence="1 2" key="1">
    <citation type="submission" date="2016-10" db="EMBL/GenBank/DDBJ databases">
        <title>Complete Genome Sequence of Flavobacterium sp. PK15.</title>
        <authorList>
            <person name="Ekwe A."/>
            <person name="Kim S.B."/>
        </authorList>
    </citation>
    <scope>NUCLEOTIDE SEQUENCE [LARGE SCALE GENOMIC DNA]</scope>
    <source>
        <strain evidence="1 2">PK15</strain>
    </source>
</reference>
<dbReference type="STRING" id="1306519.BIW12_11955"/>
<dbReference type="EMBL" id="CP017774">
    <property type="protein sequence ID" value="APA00084.1"/>
    <property type="molecule type" value="Genomic_DNA"/>
</dbReference>
<dbReference type="Pfam" id="PF14100">
    <property type="entry name" value="DUF6807"/>
    <property type="match status" value="1"/>
</dbReference>
<evidence type="ECO:0000313" key="1">
    <source>
        <dbReference type="EMBL" id="APA00084.1"/>
    </source>
</evidence>
<evidence type="ECO:0008006" key="3">
    <source>
        <dbReference type="Google" id="ProtNLM"/>
    </source>
</evidence>
<evidence type="ECO:0000313" key="2">
    <source>
        <dbReference type="Proteomes" id="UP000178198"/>
    </source>
</evidence>
<sequence>MILCKKARLVVAIIFCSQINFGQINLKIEKNQSYFTEGKDSILTYQASEKSINGKYIRSNYIHPLYTLDGTVLTEDFPVDHLHHRGIFWAWHQLYIGDKRIGDGWEIENFKWEVTSVKEKKTKDGSKAIQTTVLWKSPLWKSKNGKEKAFVKEMTTIQVYPKQQHYRLIDIEIALLALEPNIKIGGSEDEKGYGGFSPRIRLSDDIVFTDPSGKITPTNLPIPASEWMDISGALATNGNQAGLTILCNPKNPGAKNPWILRAKKSMQNAVYPFPGAKAVPLSNKKPTVLRYRLIIHDGNANSIPIDEIYHDYASK</sequence>
<accession>A0A1D9PBZ1</accession>
<keyword evidence="2" id="KW-1185">Reference proteome</keyword>